<comment type="caution">
    <text evidence="1">The sequence shown here is derived from an EMBL/GenBank/DDBJ whole genome shotgun (WGS) entry which is preliminary data.</text>
</comment>
<proteinExistence type="predicted"/>
<evidence type="ECO:0000313" key="1">
    <source>
        <dbReference type="EMBL" id="CAK7935060.1"/>
    </source>
</evidence>
<protein>
    <submittedName>
        <fullName evidence="1">Uncharacterized protein</fullName>
    </submittedName>
</protein>
<name>A0AAV1UKV1_9STRA</name>
<reference evidence="1" key="1">
    <citation type="submission" date="2024-01" db="EMBL/GenBank/DDBJ databases">
        <authorList>
            <person name="Webb A."/>
        </authorList>
    </citation>
    <scope>NUCLEOTIDE SEQUENCE</scope>
    <source>
        <strain evidence="1">Pm1</strain>
    </source>
</reference>
<gene>
    <name evidence="1" type="ORF">PM001_LOCUS20210</name>
</gene>
<dbReference type="AlphaFoldDB" id="A0AAV1UKV1"/>
<dbReference type="EMBL" id="CAKLBY020000221">
    <property type="protein sequence ID" value="CAK7935060.1"/>
    <property type="molecule type" value="Genomic_DNA"/>
</dbReference>
<dbReference type="Proteomes" id="UP001162060">
    <property type="component" value="Unassembled WGS sequence"/>
</dbReference>
<accession>A0AAV1UKV1</accession>
<organism evidence="1 2">
    <name type="scientific">Peronospora matthiolae</name>
    <dbReference type="NCBI Taxonomy" id="2874970"/>
    <lineage>
        <taxon>Eukaryota</taxon>
        <taxon>Sar</taxon>
        <taxon>Stramenopiles</taxon>
        <taxon>Oomycota</taxon>
        <taxon>Peronosporomycetes</taxon>
        <taxon>Peronosporales</taxon>
        <taxon>Peronosporaceae</taxon>
        <taxon>Peronospora</taxon>
    </lineage>
</organism>
<sequence length="61" mass="6730">MRPWDQVFQLLMTSAVTATTFSAILKQFSGTGFPVWGAQVKLVLEINGLWADVHEPTPPAE</sequence>
<evidence type="ECO:0000313" key="2">
    <source>
        <dbReference type="Proteomes" id="UP001162060"/>
    </source>
</evidence>